<protein>
    <recommendedName>
        <fullName evidence="5">Aminopeptidase N</fullName>
    </recommendedName>
</protein>
<evidence type="ECO:0000259" key="2">
    <source>
        <dbReference type="Pfam" id="PF17432"/>
    </source>
</evidence>
<dbReference type="VEuPathDB" id="ToxoDB:EBH_0078140"/>
<dbReference type="InterPro" id="IPR024601">
    <property type="entry name" value="Peptidase_M1_pepN_C"/>
</dbReference>
<evidence type="ECO:0008006" key="5">
    <source>
        <dbReference type="Google" id="ProtNLM"/>
    </source>
</evidence>
<dbReference type="GO" id="GO:0004177">
    <property type="term" value="F:aminopeptidase activity"/>
    <property type="evidence" value="ECO:0007669"/>
    <property type="project" value="UniProtKB-KW"/>
</dbReference>
<keyword evidence="4" id="KW-1185">Reference proteome</keyword>
<reference evidence="3" key="2">
    <citation type="submission" date="2013-10" db="EMBL/GenBank/DDBJ databases">
        <authorList>
            <person name="Aslett M."/>
        </authorList>
    </citation>
    <scope>NUCLEOTIDE SEQUENCE [LARGE SCALE GENOMIC DNA]</scope>
    <source>
        <strain evidence="3">Houghton</strain>
    </source>
</reference>
<organism evidence="3 4">
    <name type="scientific">Eimeria brunetti</name>
    <dbReference type="NCBI Taxonomy" id="51314"/>
    <lineage>
        <taxon>Eukaryota</taxon>
        <taxon>Sar</taxon>
        <taxon>Alveolata</taxon>
        <taxon>Apicomplexa</taxon>
        <taxon>Conoidasida</taxon>
        <taxon>Coccidia</taxon>
        <taxon>Eucoccidiorida</taxon>
        <taxon>Eimeriorina</taxon>
        <taxon>Eimeriidae</taxon>
        <taxon>Eimeria</taxon>
    </lineage>
</organism>
<dbReference type="GO" id="GO:0008237">
    <property type="term" value="F:metallopeptidase activity"/>
    <property type="evidence" value="ECO:0007669"/>
    <property type="project" value="InterPro"/>
</dbReference>
<dbReference type="GO" id="GO:0008270">
    <property type="term" value="F:zinc ion binding"/>
    <property type="evidence" value="ECO:0007669"/>
    <property type="project" value="InterPro"/>
</dbReference>
<dbReference type="InterPro" id="IPR014782">
    <property type="entry name" value="Peptidase_M1_dom"/>
</dbReference>
<evidence type="ECO:0000313" key="4">
    <source>
        <dbReference type="Proteomes" id="UP000030750"/>
    </source>
</evidence>
<feature type="domain" description="Peptidase M1 alanyl aminopeptidase C-terminal" evidence="2">
    <location>
        <begin position="179"/>
        <end position="445"/>
    </location>
</feature>
<dbReference type="AlphaFoldDB" id="U6LDM1"/>
<evidence type="ECO:0000259" key="1">
    <source>
        <dbReference type="Pfam" id="PF01433"/>
    </source>
</evidence>
<dbReference type="PANTHER" id="PTHR46322:SF1">
    <property type="entry name" value="PUROMYCIN-SENSITIVE AMINOPEPTIDASE"/>
    <property type="match status" value="1"/>
</dbReference>
<dbReference type="Gene3D" id="1.10.390.10">
    <property type="entry name" value="Neutral Protease Domain 2"/>
    <property type="match status" value="1"/>
</dbReference>
<name>U6LDM1_9EIME</name>
<sequence length="461" mass="52039">MGSAAVKRIEDVAFLKAFQFQEDAGPMKHPIRPESYIAMDNFYTLTVYEKGAEAPDLTVPWGFQPAHELGYQTLLGREGFRKGMDLYFQRHDGQAVTCDDFRQAMADANKKDFTQFERWYSQAGTPEVTVLERRYVPEEKKFILRLQQQQHGGPLQQQQNGPMVIPVRFGLIGKNSKKDILDPPTQALTLQLPSIEALSQELQQIDPDALHLAVHTLRKELAAAFKEELAEVYRQLSLPEGTKETLAAADVARRRLRNTVLRLLTAAGDAAAAALAAAQFSSSKCMTDKYAALMALADMQQPQKEQALKQFYEEAKGNPIMLDKYFRVQAAADVPDAAEKVQQLQQHEDFSFLNPNRLRSLFSAFVYNRKHFHRKDGKGYTLVADAVIKVDAFNPQAAARLAGAFLPWQRYDKERQQQMKRQLLRIGDTPGLSPDTLEIVQRALKAAENKKETPEDANKNN</sequence>
<reference evidence="3" key="1">
    <citation type="submission" date="2013-10" db="EMBL/GenBank/DDBJ databases">
        <title>Genomic analysis of the causative agents of coccidiosis in chickens.</title>
        <authorList>
            <person name="Reid A.J."/>
            <person name="Blake D."/>
            <person name="Billington K."/>
            <person name="Browne H."/>
            <person name="Dunn M."/>
            <person name="Hung S."/>
            <person name="Kawahara F."/>
            <person name="Miranda-Saavedra D."/>
            <person name="Mourier T."/>
            <person name="Nagra H."/>
            <person name="Otto T.D."/>
            <person name="Rawlings N."/>
            <person name="Sanchez A."/>
            <person name="Sanders M."/>
            <person name="Subramaniam C."/>
            <person name="Tay Y."/>
            <person name="Dear P."/>
            <person name="Doerig C."/>
            <person name="Gruber A."/>
            <person name="Parkinson J."/>
            <person name="Shirley M."/>
            <person name="Wan K.L."/>
            <person name="Berriman M."/>
            <person name="Tomley F."/>
            <person name="Pain A."/>
        </authorList>
    </citation>
    <scope>NUCLEOTIDE SEQUENCE [LARGE SCALE GENOMIC DNA]</scope>
    <source>
        <strain evidence="3">Houghton</strain>
    </source>
</reference>
<gene>
    <name evidence="3" type="ORF">EBH_0078140</name>
</gene>
<dbReference type="Proteomes" id="UP000030750">
    <property type="component" value="Unassembled WGS sequence"/>
</dbReference>
<evidence type="ECO:0000313" key="3">
    <source>
        <dbReference type="EMBL" id="CDJ48286.1"/>
    </source>
</evidence>
<dbReference type="Gene3D" id="1.25.50.10">
    <property type="entry name" value="Peptidase M1, alanyl aminopeptidase, C-terminal domain"/>
    <property type="match status" value="1"/>
</dbReference>
<dbReference type="InterPro" id="IPR027268">
    <property type="entry name" value="Peptidase_M4/M1_CTD_sf"/>
</dbReference>
<dbReference type="MEROPS" id="M01.005"/>
<dbReference type="Pfam" id="PF01433">
    <property type="entry name" value="Peptidase_M1"/>
    <property type="match status" value="1"/>
</dbReference>
<feature type="domain" description="Peptidase M1 membrane alanine aminopeptidase" evidence="1">
    <location>
        <begin position="19"/>
        <end position="119"/>
    </location>
</feature>
<dbReference type="OrthoDB" id="347255at2759"/>
<dbReference type="EMBL" id="HG711077">
    <property type="protein sequence ID" value="CDJ48286.1"/>
    <property type="molecule type" value="Genomic_DNA"/>
</dbReference>
<dbReference type="InterPro" id="IPR037144">
    <property type="entry name" value="Peptidase_M1_pepN_C_sf"/>
</dbReference>
<accession>U6LDM1</accession>
<dbReference type="PANTHER" id="PTHR46322">
    <property type="entry name" value="PUROMYCIN-SENSITIVE AMINOPEPTIDASE"/>
    <property type="match status" value="1"/>
</dbReference>
<dbReference type="SUPFAM" id="SSF55486">
    <property type="entry name" value="Metalloproteases ('zincins'), catalytic domain"/>
    <property type="match status" value="1"/>
</dbReference>
<dbReference type="InterPro" id="IPR012779">
    <property type="entry name" value="Peptidase_M1_pepN"/>
</dbReference>
<proteinExistence type="predicted"/>
<dbReference type="Pfam" id="PF17432">
    <property type="entry name" value="DUF3458_C"/>
    <property type="match status" value="1"/>
</dbReference>